<name>A0A2K2CY25_BRADI</name>
<feature type="chain" id="PRO_5036043305" description="Dienelactone hydrolase domain-containing protein" evidence="1">
    <location>
        <begin position="22"/>
        <end position="224"/>
    </location>
</feature>
<protein>
    <recommendedName>
        <fullName evidence="2">Dienelactone hydrolase domain-containing protein</fullName>
    </recommendedName>
</protein>
<dbReference type="Gramene" id="PNT66935">
    <property type="protein sequence ID" value="PNT66935"/>
    <property type="gene ID" value="BRADI_3g18657v3"/>
</dbReference>
<reference evidence="4" key="3">
    <citation type="submission" date="2018-08" db="UniProtKB">
        <authorList>
            <consortium name="EnsemblPlants"/>
        </authorList>
    </citation>
    <scope>IDENTIFICATION</scope>
    <source>
        <strain evidence="4">cv. Bd21</strain>
    </source>
</reference>
<organism evidence="3">
    <name type="scientific">Brachypodium distachyon</name>
    <name type="common">Purple false brome</name>
    <name type="synonym">Trachynia distachya</name>
    <dbReference type="NCBI Taxonomy" id="15368"/>
    <lineage>
        <taxon>Eukaryota</taxon>
        <taxon>Viridiplantae</taxon>
        <taxon>Streptophyta</taxon>
        <taxon>Embryophyta</taxon>
        <taxon>Tracheophyta</taxon>
        <taxon>Spermatophyta</taxon>
        <taxon>Magnoliopsida</taxon>
        <taxon>Liliopsida</taxon>
        <taxon>Poales</taxon>
        <taxon>Poaceae</taxon>
        <taxon>BOP clade</taxon>
        <taxon>Pooideae</taxon>
        <taxon>Stipodae</taxon>
        <taxon>Brachypodieae</taxon>
        <taxon>Brachypodium</taxon>
    </lineage>
</organism>
<dbReference type="PANTHER" id="PTHR17630">
    <property type="entry name" value="DIENELACTONE HYDROLASE"/>
    <property type="match status" value="1"/>
</dbReference>
<feature type="domain" description="Dienelactone hydrolase" evidence="2">
    <location>
        <begin position="49"/>
        <end position="147"/>
    </location>
</feature>
<evidence type="ECO:0000256" key="1">
    <source>
        <dbReference type="SAM" id="SignalP"/>
    </source>
</evidence>
<feature type="signal peptide" evidence="1">
    <location>
        <begin position="1"/>
        <end position="21"/>
    </location>
</feature>
<reference evidence="3" key="2">
    <citation type="submission" date="2017-06" db="EMBL/GenBank/DDBJ databases">
        <title>WGS assembly of Brachypodium distachyon.</title>
        <authorList>
            <consortium name="The International Brachypodium Initiative"/>
            <person name="Lucas S."/>
            <person name="Harmon-Smith M."/>
            <person name="Lail K."/>
            <person name="Tice H."/>
            <person name="Grimwood J."/>
            <person name="Bruce D."/>
            <person name="Barry K."/>
            <person name="Shu S."/>
            <person name="Lindquist E."/>
            <person name="Wang M."/>
            <person name="Pitluck S."/>
            <person name="Vogel J.P."/>
            <person name="Garvin D.F."/>
            <person name="Mockler T.C."/>
            <person name="Schmutz J."/>
            <person name="Rokhsar D."/>
            <person name="Bevan M.W."/>
        </authorList>
    </citation>
    <scope>NUCLEOTIDE SEQUENCE</scope>
    <source>
        <strain evidence="3">Bd21</strain>
    </source>
</reference>
<keyword evidence="1" id="KW-0732">Signal</keyword>
<dbReference type="Pfam" id="PF01738">
    <property type="entry name" value="DLH"/>
    <property type="match status" value="2"/>
</dbReference>
<evidence type="ECO:0000313" key="5">
    <source>
        <dbReference type="Proteomes" id="UP000008810"/>
    </source>
</evidence>
<dbReference type="InterPro" id="IPR002925">
    <property type="entry name" value="Dienelactn_hydro"/>
</dbReference>
<accession>A0A2K2CY25</accession>
<feature type="domain" description="Dienelactone hydrolase" evidence="2">
    <location>
        <begin position="148"/>
        <end position="223"/>
    </location>
</feature>
<dbReference type="SUPFAM" id="SSF53474">
    <property type="entry name" value="alpha/beta-Hydrolases"/>
    <property type="match status" value="1"/>
</dbReference>
<gene>
    <name evidence="3" type="ORF">BRADI_3g18657v3</name>
</gene>
<dbReference type="EMBL" id="CM000882">
    <property type="protein sequence ID" value="PNT66935.1"/>
    <property type="molecule type" value="Genomic_DNA"/>
</dbReference>
<dbReference type="PANTHER" id="PTHR17630:SF56">
    <property type="entry name" value="ENDO-1,3_1,4-BETA-D-GLUCANASE"/>
    <property type="match status" value="1"/>
</dbReference>
<dbReference type="InterPro" id="IPR029058">
    <property type="entry name" value="AB_hydrolase_fold"/>
</dbReference>
<dbReference type="InParanoid" id="A0A2K2CY25"/>
<dbReference type="EnsemblPlants" id="PNT66935">
    <property type="protein sequence ID" value="PNT66935"/>
    <property type="gene ID" value="BRADI_3g18657v3"/>
</dbReference>
<dbReference type="ExpressionAtlas" id="A0A2K2CY25">
    <property type="expression patterns" value="baseline"/>
</dbReference>
<dbReference type="GO" id="GO:0016787">
    <property type="term" value="F:hydrolase activity"/>
    <property type="evidence" value="ECO:0007669"/>
    <property type="project" value="InterPro"/>
</dbReference>
<dbReference type="OrthoDB" id="17560at2759"/>
<keyword evidence="5" id="KW-1185">Reference proteome</keyword>
<evidence type="ECO:0000313" key="4">
    <source>
        <dbReference type="EnsemblPlants" id="PNT66935"/>
    </source>
</evidence>
<sequence>MAGAFLYPGLLFLASIATVSSHSQCLDNPPDLTARRHEAGTVVDDLAGFKAYVTGAAHSHRAIVLASDIFGFEAPLLRKIADKIGETGYHVVVPDFFNGQPVTDGTNLTEWIKLHSPVKAANHAKPIFAALKKERKSVIGVGGYCWGEIKRPIEILGAQYDVTARPKLVYQFVQALRQRNQICYYAKIFPGVKHGFACRYNDTNPFEVKTAEQALVLMLDWFGK</sequence>
<dbReference type="Proteomes" id="UP000008810">
    <property type="component" value="Chromosome 3"/>
</dbReference>
<dbReference type="AlphaFoldDB" id="A0A2K2CY25"/>
<proteinExistence type="predicted"/>
<evidence type="ECO:0000259" key="2">
    <source>
        <dbReference type="Pfam" id="PF01738"/>
    </source>
</evidence>
<dbReference type="Gene3D" id="3.40.50.1820">
    <property type="entry name" value="alpha/beta hydrolase"/>
    <property type="match status" value="2"/>
</dbReference>
<reference evidence="3 4" key="1">
    <citation type="journal article" date="2010" name="Nature">
        <title>Genome sequencing and analysis of the model grass Brachypodium distachyon.</title>
        <authorList>
            <consortium name="International Brachypodium Initiative"/>
        </authorList>
    </citation>
    <scope>NUCLEOTIDE SEQUENCE [LARGE SCALE GENOMIC DNA]</scope>
    <source>
        <strain evidence="3 4">Bd21</strain>
    </source>
</reference>
<evidence type="ECO:0000313" key="3">
    <source>
        <dbReference type="EMBL" id="PNT66935.1"/>
    </source>
</evidence>